<sequence length="147" mass="17561">MIITEVLGNIQNGHPEKETKEWLEVEWEELNKRRMRRTTDQGREIAIKLEDAQHLHVGDVLYEDHDVQIVLRTKMEPVFVVYPKSMQEMGKASFELGNRHTPCLVEEDRITVRYDATLERLFNEIGVQYERESQRFNAPFKYRSHHH</sequence>
<protein>
    <recommendedName>
        <fullName evidence="5">Urease accessory protein UreE</fullName>
    </recommendedName>
</protein>
<dbReference type="EMBL" id="JAFBEC010000016">
    <property type="protein sequence ID" value="MBM7634719.1"/>
    <property type="molecule type" value="Genomic_DNA"/>
</dbReference>
<dbReference type="InterPro" id="IPR004029">
    <property type="entry name" value="UreE_N"/>
</dbReference>
<evidence type="ECO:0000256" key="5">
    <source>
        <dbReference type="HAMAP-Rule" id="MF_00822"/>
    </source>
</evidence>
<comment type="caution">
    <text evidence="7">The sequence shown here is derived from an EMBL/GenBank/DDBJ whole genome shotgun (WGS) entry which is preliminary data.</text>
</comment>
<dbReference type="CDD" id="cd00571">
    <property type="entry name" value="UreE"/>
    <property type="match status" value="1"/>
</dbReference>
<dbReference type="InterPro" id="IPR012406">
    <property type="entry name" value="UreE"/>
</dbReference>
<dbReference type="RefSeq" id="WP_204699496.1">
    <property type="nucleotide sequence ID" value="NZ_JAFBEC010000016.1"/>
</dbReference>
<dbReference type="Gene3D" id="3.30.70.790">
    <property type="entry name" value="UreE, C-terminal domain"/>
    <property type="match status" value="1"/>
</dbReference>
<dbReference type="InterPro" id="IPR036118">
    <property type="entry name" value="UreE_N_sf"/>
</dbReference>
<gene>
    <name evidence="5" type="primary">ureE</name>
    <name evidence="7" type="ORF">JOD17_003845</name>
</gene>
<keyword evidence="2 5" id="KW-0963">Cytoplasm</keyword>
<dbReference type="Gene3D" id="2.60.260.20">
    <property type="entry name" value="Urease metallochaperone UreE, N-terminal domain"/>
    <property type="match status" value="1"/>
</dbReference>
<keyword evidence="3 5" id="KW-0533">Nickel</keyword>
<proteinExistence type="inferred from homology"/>
<dbReference type="Pfam" id="PF02814">
    <property type="entry name" value="UreE_N"/>
    <property type="match status" value="1"/>
</dbReference>
<name>A0ABS2PH09_9BACL</name>
<dbReference type="InterPro" id="IPR007864">
    <property type="entry name" value="UreE_C_dom"/>
</dbReference>
<dbReference type="Pfam" id="PF05194">
    <property type="entry name" value="UreE_C"/>
    <property type="match status" value="1"/>
</dbReference>
<comment type="similarity">
    <text evidence="5">Belongs to the UreE family.</text>
</comment>
<dbReference type="SUPFAM" id="SSF69737">
    <property type="entry name" value="Urease metallochaperone UreE, C-terminal domain"/>
    <property type="match status" value="1"/>
</dbReference>
<organism evidence="7 8">
    <name type="scientific">Geomicrobium sediminis</name>
    <dbReference type="NCBI Taxonomy" id="1347788"/>
    <lineage>
        <taxon>Bacteria</taxon>
        <taxon>Bacillati</taxon>
        <taxon>Bacillota</taxon>
        <taxon>Bacilli</taxon>
        <taxon>Bacillales</taxon>
        <taxon>Geomicrobium</taxon>
    </lineage>
</organism>
<dbReference type="SUPFAM" id="SSF69287">
    <property type="entry name" value="Urease metallochaperone UreE, N-terminal domain"/>
    <property type="match status" value="1"/>
</dbReference>
<evidence type="ECO:0000313" key="8">
    <source>
        <dbReference type="Proteomes" id="UP000741863"/>
    </source>
</evidence>
<evidence type="ECO:0000256" key="1">
    <source>
        <dbReference type="ARBA" id="ARBA00004496"/>
    </source>
</evidence>
<dbReference type="Proteomes" id="UP000741863">
    <property type="component" value="Unassembled WGS sequence"/>
</dbReference>
<comment type="function">
    <text evidence="5">Involved in urease metallocenter assembly. Binds nickel. Probably functions as a nickel donor during metallocenter assembly.</text>
</comment>
<evidence type="ECO:0000259" key="6">
    <source>
        <dbReference type="SMART" id="SM00988"/>
    </source>
</evidence>
<evidence type="ECO:0000256" key="2">
    <source>
        <dbReference type="ARBA" id="ARBA00022490"/>
    </source>
</evidence>
<dbReference type="HAMAP" id="MF_00822">
    <property type="entry name" value="UreE"/>
    <property type="match status" value="1"/>
</dbReference>
<reference evidence="7 8" key="1">
    <citation type="submission" date="2021-01" db="EMBL/GenBank/DDBJ databases">
        <title>Genomic Encyclopedia of Type Strains, Phase IV (KMG-IV): sequencing the most valuable type-strain genomes for metagenomic binning, comparative biology and taxonomic classification.</title>
        <authorList>
            <person name="Goeker M."/>
        </authorList>
    </citation>
    <scope>NUCLEOTIDE SEQUENCE [LARGE SCALE GENOMIC DNA]</scope>
    <source>
        <strain evidence="7 8">DSM 25540</strain>
    </source>
</reference>
<comment type="subcellular location">
    <subcellularLocation>
        <location evidence="1 5">Cytoplasm</location>
    </subcellularLocation>
</comment>
<dbReference type="SMART" id="SM00988">
    <property type="entry name" value="UreE_N"/>
    <property type="match status" value="1"/>
</dbReference>
<evidence type="ECO:0000256" key="3">
    <source>
        <dbReference type="ARBA" id="ARBA00022596"/>
    </source>
</evidence>
<accession>A0ABS2PH09</accession>
<keyword evidence="4 5" id="KW-0143">Chaperone</keyword>
<evidence type="ECO:0000256" key="4">
    <source>
        <dbReference type="ARBA" id="ARBA00023186"/>
    </source>
</evidence>
<keyword evidence="8" id="KW-1185">Reference proteome</keyword>
<evidence type="ECO:0000313" key="7">
    <source>
        <dbReference type="EMBL" id="MBM7634719.1"/>
    </source>
</evidence>
<feature type="domain" description="UreE urease accessory N-terminal" evidence="6">
    <location>
        <begin position="6"/>
        <end position="69"/>
    </location>
</feature>
<dbReference type="PIRSF" id="PIRSF036402">
    <property type="entry name" value="Ureas_acces_UreE"/>
    <property type="match status" value="1"/>
</dbReference>